<keyword evidence="4" id="KW-1003">Cell membrane</keyword>
<evidence type="ECO:0000256" key="7">
    <source>
        <dbReference type="ARBA" id="ARBA00022989"/>
    </source>
</evidence>
<dbReference type="GO" id="GO:0006865">
    <property type="term" value="P:amino acid transport"/>
    <property type="evidence" value="ECO:0007669"/>
    <property type="project" value="UniProtKB-KW"/>
</dbReference>
<sequence>MTEERQGTRSRTIETRASEWRANHHLRVYRGLAVTACTLALAVTAATAFTAWHVANYVIDAGWSQPVVVTVAVAIVLGAVLFAVTGARSLVLSARAAGTSDVYRGRALGAAAAESGWRSLAYSLALSGLCVGAGFLVVNDAAVSRTFFDAGLIVSSAGTILAAFVVNLEIFAVSAALILVWALVIAVARTLPGRAGRPLRALAIAYCDFFRGLPVIINIYLIGFGLPLTGLPFLKDLSSNTYAIIALTLTYGAYTSEIYRAGIESVHPSQIAAARSLGLSYFRTLRHVVIPLAVRGVIPPLLNNMISLQKDTALVAIIGTIDAFNQSKIIASNHFNLSAVTTVALIFILITIPQARFVDRLIERDRRRMRAGQ</sequence>
<evidence type="ECO:0000256" key="4">
    <source>
        <dbReference type="ARBA" id="ARBA00022475"/>
    </source>
</evidence>
<dbReference type="InterPro" id="IPR010065">
    <property type="entry name" value="AA_ABC_transptr_permease_3TM"/>
</dbReference>
<evidence type="ECO:0000313" key="11">
    <source>
        <dbReference type="EMBL" id="MBB4105448.1"/>
    </source>
</evidence>
<dbReference type="AlphaFoldDB" id="A0A7W6K5A6"/>
<comment type="subcellular location">
    <subcellularLocation>
        <location evidence="1">Cell inner membrane</location>
        <topology evidence="1">Multi-pass membrane protein</topology>
    </subcellularLocation>
    <subcellularLocation>
        <location evidence="9">Cell membrane</location>
        <topology evidence="9">Multi-pass membrane protein</topology>
    </subcellularLocation>
</comment>
<keyword evidence="7 9" id="KW-1133">Transmembrane helix</keyword>
<dbReference type="NCBIfam" id="TIGR01726">
    <property type="entry name" value="HEQRo_perm_3TM"/>
    <property type="match status" value="1"/>
</dbReference>
<protein>
    <submittedName>
        <fullName evidence="11">Polar amino acid transport system permease protein</fullName>
    </submittedName>
</protein>
<dbReference type="RefSeq" id="WP_183794946.1">
    <property type="nucleotide sequence ID" value="NZ_JACIDU010000021.1"/>
</dbReference>
<dbReference type="PANTHER" id="PTHR30614:SF0">
    <property type="entry name" value="L-CYSTINE TRANSPORT SYSTEM PERMEASE PROTEIN TCYL"/>
    <property type="match status" value="1"/>
</dbReference>
<feature type="transmembrane region" description="Helical" evidence="9">
    <location>
        <begin position="209"/>
        <end position="228"/>
    </location>
</feature>
<evidence type="ECO:0000256" key="2">
    <source>
        <dbReference type="ARBA" id="ARBA00010072"/>
    </source>
</evidence>
<name>A0A7W6K5A6_9HYPH</name>
<dbReference type="InterPro" id="IPR035906">
    <property type="entry name" value="MetI-like_sf"/>
</dbReference>
<comment type="caution">
    <text evidence="11">The sequence shown here is derived from an EMBL/GenBank/DDBJ whole genome shotgun (WGS) entry which is preliminary data.</text>
</comment>
<dbReference type="PROSITE" id="PS50928">
    <property type="entry name" value="ABC_TM1"/>
    <property type="match status" value="1"/>
</dbReference>
<evidence type="ECO:0000256" key="9">
    <source>
        <dbReference type="RuleBase" id="RU363032"/>
    </source>
</evidence>
<keyword evidence="12" id="KW-1185">Reference proteome</keyword>
<keyword evidence="5 9" id="KW-0812">Transmembrane</keyword>
<feature type="transmembrane region" description="Helical" evidence="9">
    <location>
        <begin position="31"/>
        <end position="55"/>
    </location>
</feature>
<dbReference type="InterPro" id="IPR000515">
    <property type="entry name" value="MetI-like"/>
</dbReference>
<organism evidence="11 12">
    <name type="scientific">Allorhizobium borbori</name>
    <dbReference type="NCBI Taxonomy" id="485907"/>
    <lineage>
        <taxon>Bacteria</taxon>
        <taxon>Pseudomonadati</taxon>
        <taxon>Pseudomonadota</taxon>
        <taxon>Alphaproteobacteria</taxon>
        <taxon>Hyphomicrobiales</taxon>
        <taxon>Rhizobiaceae</taxon>
        <taxon>Rhizobium/Agrobacterium group</taxon>
        <taxon>Allorhizobium</taxon>
    </lineage>
</organism>
<keyword evidence="6" id="KW-0029">Amino-acid transport</keyword>
<dbReference type="CDD" id="cd06261">
    <property type="entry name" value="TM_PBP2"/>
    <property type="match status" value="1"/>
</dbReference>
<evidence type="ECO:0000259" key="10">
    <source>
        <dbReference type="PROSITE" id="PS50928"/>
    </source>
</evidence>
<evidence type="ECO:0000313" key="12">
    <source>
        <dbReference type="Proteomes" id="UP000584824"/>
    </source>
</evidence>
<keyword evidence="8 9" id="KW-0472">Membrane</keyword>
<dbReference type="PANTHER" id="PTHR30614">
    <property type="entry name" value="MEMBRANE COMPONENT OF AMINO ACID ABC TRANSPORTER"/>
    <property type="match status" value="1"/>
</dbReference>
<keyword evidence="3 9" id="KW-0813">Transport</keyword>
<feature type="transmembrane region" description="Helical" evidence="9">
    <location>
        <begin position="337"/>
        <end position="358"/>
    </location>
</feature>
<dbReference type="Proteomes" id="UP000584824">
    <property type="component" value="Unassembled WGS sequence"/>
</dbReference>
<dbReference type="SUPFAM" id="SSF161098">
    <property type="entry name" value="MetI-like"/>
    <property type="match status" value="1"/>
</dbReference>
<feature type="transmembrane region" description="Helical" evidence="9">
    <location>
        <begin position="158"/>
        <end position="188"/>
    </location>
</feature>
<reference evidence="11 12" key="1">
    <citation type="submission" date="2020-08" db="EMBL/GenBank/DDBJ databases">
        <title>Genomic Encyclopedia of Type Strains, Phase IV (KMG-IV): sequencing the most valuable type-strain genomes for metagenomic binning, comparative biology and taxonomic classification.</title>
        <authorList>
            <person name="Goeker M."/>
        </authorList>
    </citation>
    <scope>NUCLEOTIDE SEQUENCE [LARGE SCALE GENOMIC DNA]</scope>
    <source>
        <strain evidence="11 12">DSM 26385</strain>
    </source>
</reference>
<proteinExistence type="inferred from homology"/>
<dbReference type="GO" id="GO:0043190">
    <property type="term" value="C:ATP-binding cassette (ABC) transporter complex"/>
    <property type="evidence" value="ECO:0007669"/>
    <property type="project" value="InterPro"/>
</dbReference>
<dbReference type="InterPro" id="IPR043429">
    <property type="entry name" value="ArtM/GltK/GlnP/TcyL/YhdX-like"/>
</dbReference>
<comment type="similarity">
    <text evidence="2">Belongs to the binding-protein-dependent transport system permease family. HisMQ subfamily.</text>
</comment>
<evidence type="ECO:0000256" key="1">
    <source>
        <dbReference type="ARBA" id="ARBA00004429"/>
    </source>
</evidence>
<dbReference type="EMBL" id="JACIDU010000021">
    <property type="protein sequence ID" value="MBB4105448.1"/>
    <property type="molecule type" value="Genomic_DNA"/>
</dbReference>
<dbReference type="GO" id="GO:0022857">
    <property type="term" value="F:transmembrane transporter activity"/>
    <property type="evidence" value="ECO:0007669"/>
    <property type="project" value="InterPro"/>
</dbReference>
<dbReference type="Gene3D" id="1.10.3720.10">
    <property type="entry name" value="MetI-like"/>
    <property type="match status" value="1"/>
</dbReference>
<evidence type="ECO:0000256" key="6">
    <source>
        <dbReference type="ARBA" id="ARBA00022970"/>
    </source>
</evidence>
<gene>
    <name evidence="11" type="ORF">GGQ66_004035</name>
</gene>
<evidence type="ECO:0000256" key="3">
    <source>
        <dbReference type="ARBA" id="ARBA00022448"/>
    </source>
</evidence>
<dbReference type="Pfam" id="PF00528">
    <property type="entry name" value="BPD_transp_1"/>
    <property type="match status" value="1"/>
</dbReference>
<evidence type="ECO:0000256" key="8">
    <source>
        <dbReference type="ARBA" id="ARBA00023136"/>
    </source>
</evidence>
<feature type="transmembrane region" description="Helical" evidence="9">
    <location>
        <begin position="67"/>
        <end position="87"/>
    </location>
</feature>
<evidence type="ECO:0000256" key="5">
    <source>
        <dbReference type="ARBA" id="ARBA00022692"/>
    </source>
</evidence>
<feature type="transmembrane region" description="Helical" evidence="9">
    <location>
        <begin position="120"/>
        <end position="138"/>
    </location>
</feature>
<accession>A0A7W6K5A6</accession>
<feature type="domain" description="ABC transmembrane type-1" evidence="10">
    <location>
        <begin position="164"/>
        <end position="358"/>
    </location>
</feature>